<accession>A0A1N7S6B6</accession>
<dbReference type="Proteomes" id="UP000187012">
    <property type="component" value="Unassembled WGS sequence"/>
</dbReference>
<evidence type="ECO:0000256" key="1">
    <source>
        <dbReference type="SAM" id="MobiDB-lite"/>
    </source>
</evidence>
<dbReference type="EMBL" id="CYGX02000039">
    <property type="protein sequence ID" value="SIT42941.1"/>
    <property type="molecule type" value="Genomic_DNA"/>
</dbReference>
<dbReference type="AlphaFoldDB" id="A0A1N7S6B6"/>
<evidence type="ECO:0000313" key="3">
    <source>
        <dbReference type="Proteomes" id="UP000187012"/>
    </source>
</evidence>
<feature type="region of interest" description="Disordered" evidence="1">
    <location>
        <begin position="82"/>
        <end position="106"/>
    </location>
</feature>
<dbReference type="RefSeq" id="WP_245841376.1">
    <property type="nucleotide sequence ID" value="NZ_CYGX02000039.1"/>
</dbReference>
<keyword evidence="3" id="KW-1185">Reference proteome</keyword>
<dbReference type="STRING" id="1247936.BN2475_390004"/>
<organism evidence="2 3">
    <name type="scientific">Paraburkholderia ribeironis</name>
    <dbReference type="NCBI Taxonomy" id="1247936"/>
    <lineage>
        <taxon>Bacteria</taxon>
        <taxon>Pseudomonadati</taxon>
        <taxon>Pseudomonadota</taxon>
        <taxon>Betaproteobacteria</taxon>
        <taxon>Burkholderiales</taxon>
        <taxon>Burkholderiaceae</taxon>
        <taxon>Paraburkholderia</taxon>
    </lineage>
</organism>
<reference evidence="2 3" key="1">
    <citation type="submission" date="2016-12" db="EMBL/GenBank/DDBJ databases">
        <authorList>
            <person name="Song W.-J."/>
            <person name="Kurnit D.M."/>
        </authorList>
    </citation>
    <scope>NUCLEOTIDE SEQUENCE [LARGE SCALE GENOMIC DNA]</scope>
    <source>
        <strain evidence="2 3">STM7296</strain>
    </source>
</reference>
<gene>
    <name evidence="2" type="ORF">BN2475_390004</name>
</gene>
<name>A0A1N7S6B6_9BURK</name>
<sequence length="119" mass="13671">MQQLKSRLEQIEQQIQESRRHGAMQSELFLVINRLEEFAAAVTEKLDAIDLETKRKIVVGLVKRVEIHKDEIVVVFRVDPQPPVRGSENSTDSDAGEKSMQHCRRRNLTGDREYGVGWA</sequence>
<proteinExistence type="predicted"/>
<protein>
    <submittedName>
        <fullName evidence="2">Uncharacterized protein</fullName>
    </submittedName>
</protein>
<evidence type="ECO:0000313" key="2">
    <source>
        <dbReference type="EMBL" id="SIT42941.1"/>
    </source>
</evidence>